<evidence type="ECO:0000256" key="6">
    <source>
        <dbReference type="ARBA" id="ARBA00023002"/>
    </source>
</evidence>
<accession>A0A9W8H9C9</accession>
<keyword evidence="11" id="KW-1185">Reference proteome</keyword>
<keyword evidence="4 8" id="KW-0732">Signal</keyword>
<evidence type="ECO:0000256" key="4">
    <source>
        <dbReference type="ARBA" id="ARBA00022729"/>
    </source>
</evidence>
<dbReference type="SUPFAM" id="SSF51905">
    <property type="entry name" value="FAD/NAD(P)-binding domain"/>
    <property type="match status" value="1"/>
</dbReference>
<comment type="caution">
    <text evidence="10">The sequence shown here is derived from an EMBL/GenBank/DDBJ whole genome shotgun (WGS) entry which is preliminary data.</text>
</comment>
<evidence type="ECO:0000256" key="5">
    <source>
        <dbReference type="ARBA" id="ARBA00022827"/>
    </source>
</evidence>
<evidence type="ECO:0000256" key="7">
    <source>
        <dbReference type="ARBA" id="ARBA00023180"/>
    </source>
</evidence>
<evidence type="ECO:0000259" key="9">
    <source>
        <dbReference type="Pfam" id="PF07156"/>
    </source>
</evidence>
<comment type="cofactor">
    <cofactor evidence="1">
        <name>FAD</name>
        <dbReference type="ChEBI" id="CHEBI:57692"/>
    </cofactor>
</comment>
<dbReference type="Pfam" id="PF13450">
    <property type="entry name" value="NAD_binding_8"/>
    <property type="match status" value="1"/>
</dbReference>
<dbReference type="PANTHER" id="PTHR15944">
    <property type="entry name" value="FARNESYLCYSTEINE LYASE"/>
    <property type="match status" value="1"/>
</dbReference>
<evidence type="ECO:0000256" key="1">
    <source>
        <dbReference type="ARBA" id="ARBA00001974"/>
    </source>
</evidence>
<evidence type="ECO:0000256" key="2">
    <source>
        <dbReference type="ARBA" id="ARBA00009967"/>
    </source>
</evidence>
<dbReference type="InterPro" id="IPR036188">
    <property type="entry name" value="FAD/NAD-bd_sf"/>
</dbReference>
<proteinExistence type="inferred from homology"/>
<gene>
    <name evidence="10" type="ORF">GGI15_004655</name>
</gene>
<feature type="chain" id="PRO_5040764317" description="Prenylcysteine lyase domain-containing protein" evidence="8">
    <location>
        <begin position="20"/>
        <end position="526"/>
    </location>
</feature>
<keyword evidence="6" id="KW-0560">Oxidoreductase</keyword>
<dbReference type="Gene3D" id="3.50.50.60">
    <property type="entry name" value="FAD/NAD(P)-binding domain"/>
    <property type="match status" value="2"/>
</dbReference>
<keyword evidence="7" id="KW-0325">Glycoprotein</keyword>
<dbReference type="AlphaFoldDB" id="A0A9W8H9C9"/>
<sequence length="526" mass="58383">MRSLRLLLTALVLSAGTLGQRARRIAIVGGGPAGAASAYFARHELQQHNTPADIHVFERLPRLGGRAHVGTVEYANRTLYFEQGASMFIGKNRHLVDLARSFNLTLCPHPCTLHPADKRPTDDDMVVDAGMLGAYGIWDPLPGPVSGPGRWVVRRHGDQWLRDMLRALWRYGGLGDLRRVRRQTREAVDQFMQSYDQFSRPHDGVYASWDAYLADRPALQQSLYYRAAELYSHGATRISQRFLREVVSLATRVNYMQDVDSISAVGAHISMAAESDEAYSVAGGNHQVFDSMLGHSAEVHLGKEVVAVERNGTGYRLVTTDGVEDGVFDTVIIAAPLPLTKIRLPEGLEDLKSAVKAEYVRMHVTFVIGTLRDDLFPSDTLRLPRLVVTPYGTTLPFNCLSILACLDGTQQCGRPGSLALFKLFSHAPIDLPQVFAHVQWHRRNTWHAYPRLEPRNGNKYGGGEGDESGAFHLPRKSLPPIVLDRMDDAGVFYVNGMETVFSTMESQTVAARHVVRLALFGENFPS</sequence>
<dbReference type="Gene3D" id="3.90.660.10">
    <property type="match status" value="1"/>
</dbReference>
<evidence type="ECO:0000313" key="10">
    <source>
        <dbReference type="EMBL" id="KAJ2777003.1"/>
    </source>
</evidence>
<keyword evidence="3" id="KW-0285">Flavoprotein</keyword>
<dbReference type="Pfam" id="PF07156">
    <property type="entry name" value="Prenylcys_lyase"/>
    <property type="match status" value="1"/>
</dbReference>
<name>A0A9W8H9C9_9FUNG</name>
<dbReference type="InterPro" id="IPR010795">
    <property type="entry name" value="Prenylcys_lyase"/>
</dbReference>
<dbReference type="Proteomes" id="UP001140172">
    <property type="component" value="Unassembled WGS sequence"/>
</dbReference>
<dbReference type="GO" id="GO:0030328">
    <property type="term" value="P:prenylcysteine catabolic process"/>
    <property type="evidence" value="ECO:0007669"/>
    <property type="project" value="InterPro"/>
</dbReference>
<dbReference type="EMBL" id="JANBUM010000447">
    <property type="protein sequence ID" value="KAJ2777003.1"/>
    <property type="molecule type" value="Genomic_DNA"/>
</dbReference>
<organism evidence="10 11">
    <name type="scientific">Coemansia interrupta</name>
    <dbReference type="NCBI Taxonomy" id="1126814"/>
    <lineage>
        <taxon>Eukaryota</taxon>
        <taxon>Fungi</taxon>
        <taxon>Fungi incertae sedis</taxon>
        <taxon>Zoopagomycota</taxon>
        <taxon>Kickxellomycotina</taxon>
        <taxon>Kickxellomycetes</taxon>
        <taxon>Kickxellales</taxon>
        <taxon>Kickxellaceae</taxon>
        <taxon>Coemansia</taxon>
    </lineage>
</organism>
<protein>
    <recommendedName>
        <fullName evidence="9">Prenylcysteine lyase domain-containing protein</fullName>
    </recommendedName>
</protein>
<evidence type="ECO:0000256" key="8">
    <source>
        <dbReference type="SAM" id="SignalP"/>
    </source>
</evidence>
<dbReference type="PANTHER" id="PTHR15944:SF0">
    <property type="entry name" value="PRENYLCYSTEINE LYASE DOMAIN-CONTAINING PROTEIN"/>
    <property type="match status" value="1"/>
</dbReference>
<feature type="domain" description="Prenylcysteine lyase" evidence="9">
    <location>
        <begin position="161"/>
        <end position="456"/>
    </location>
</feature>
<keyword evidence="5" id="KW-0274">FAD</keyword>
<dbReference type="OrthoDB" id="437369at2759"/>
<dbReference type="GO" id="GO:0001735">
    <property type="term" value="F:prenylcysteine oxidase activity"/>
    <property type="evidence" value="ECO:0007669"/>
    <property type="project" value="InterPro"/>
</dbReference>
<comment type="similarity">
    <text evidence="2">Belongs to the prenylcysteine oxidase family.</text>
</comment>
<dbReference type="InterPro" id="IPR017046">
    <property type="entry name" value="Prenylcysteine_Oxase1"/>
</dbReference>
<dbReference type="GO" id="GO:0030327">
    <property type="term" value="P:prenylated protein catabolic process"/>
    <property type="evidence" value="ECO:0007669"/>
    <property type="project" value="TreeGrafter"/>
</dbReference>
<evidence type="ECO:0000313" key="11">
    <source>
        <dbReference type="Proteomes" id="UP001140172"/>
    </source>
</evidence>
<feature type="signal peptide" evidence="8">
    <location>
        <begin position="1"/>
        <end position="19"/>
    </location>
</feature>
<evidence type="ECO:0000256" key="3">
    <source>
        <dbReference type="ARBA" id="ARBA00022630"/>
    </source>
</evidence>
<reference evidence="10" key="1">
    <citation type="submission" date="2022-07" db="EMBL/GenBank/DDBJ databases">
        <title>Phylogenomic reconstructions and comparative analyses of Kickxellomycotina fungi.</title>
        <authorList>
            <person name="Reynolds N.K."/>
            <person name="Stajich J.E."/>
            <person name="Barry K."/>
            <person name="Grigoriev I.V."/>
            <person name="Crous P."/>
            <person name="Smith M.E."/>
        </authorList>
    </citation>
    <scope>NUCLEOTIDE SEQUENCE</scope>
    <source>
        <strain evidence="10">BCRC 34489</strain>
    </source>
</reference>